<dbReference type="AlphaFoldDB" id="A0A0W0SBN8"/>
<dbReference type="RefSeq" id="WP_058388122.1">
    <property type="nucleotide sequence ID" value="NZ_LNXW01000013.1"/>
</dbReference>
<feature type="coiled-coil region" evidence="1">
    <location>
        <begin position="4"/>
        <end position="45"/>
    </location>
</feature>
<protein>
    <submittedName>
        <fullName evidence="2">Uncharacterized protein</fullName>
    </submittedName>
</protein>
<feature type="coiled-coil region" evidence="1">
    <location>
        <begin position="210"/>
        <end position="291"/>
    </location>
</feature>
<name>A0A0W0SBN8_9GAMM</name>
<sequence>MIEKHELVGQYEEKQKQIVAQREEIARLQKRKLEIELRIEKYNTDNKTIITKTVPETLELIHLQASASEHLDTLNNEDVLKHLQGQFDIIEKAKTNYQEIAHPDKTEKLLNFLQAVQNHLNLGFNAYDPNELARLANESGLPSRKNPANTGFKLMLEILGEDPSHYFLTWKSTDYKKLSTIVPQKIEAQEFARNEDEHYLGLLSSTSKTLEQLKSKLTSNFEERDKLAAEVNELSLRITEIDTVTIRELEEQATVLDQKIKEIEQSEAQDRQRAREQQQELERQQRLQQEELVRREELKQPRVILANEFKKMLESYKQERNQNKYYRAKDYFDATDKEFREQFIDELVNENTGLFKTYVDSGNSDALLKKIMTQIDEFPGVKLQATLSRIAVKLMDADAKPEAVDNRSTQVRQALSALKSKKGKEEQYALKMQDLYGKITDIERYARTLPEPQNGIIVQLAADLTKDVDQFVYQNKAGIPSKVAYQQFEMKVKARLHSQDDVMSGHRPWYFIAGNLLLSLATLGKLVCSKVLTGRATLFFDKTAAQKEIEAPVDEALEDIRTLFEI</sequence>
<dbReference type="STRING" id="28084.Lche_2842"/>
<proteinExistence type="predicted"/>
<evidence type="ECO:0000313" key="2">
    <source>
        <dbReference type="EMBL" id="KTC80822.1"/>
    </source>
</evidence>
<organism evidence="2 3">
    <name type="scientific">Legionella cherrii</name>
    <dbReference type="NCBI Taxonomy" id="28084"/>
    <lineage>
        <taxon>Bacteria</taxon>
        <taxon>Pseudomonadati</taxon>
        <taxon>Pseudomonadota</taxon>
        <taxon>Gammaproteobacteria</taxon>
        <taxon>Legionellales</taxon>
        <taxon>Legionellaceae</taxon>
        <taxon>Legionella</taxon>
    </lineage>
</organism>
<keyword evidence="1" id="KW-0175">Coiled coil</keyword>
<dbReference type="EMBL" id="LNXW01000013">
    <property type="protein sequence ID" value="KTC80822.1"/>
    <property type="molecule type" value="Genomic_DNA"/>
</dbReference>
<comment type="caution">
    <text evidence="2">The sequence shown here is derived from an EMBL/GenBank/DDBJ whole genome shotgun (WGS) entry which is preliminary data.</text>
</comment>
<gene>
    <name evidence="2" type="ORF">Lche_2842</name>
</gene>
<evidence type="ECO:0000256" key="1">
    <source>
        <dbReference type="SAM" id="Coils"/>
    </source>
</evidence>
<dbReference type="OrthoDB" id="5653708at2"/>
<dbReference type="PATRIC" id="fig|28084.5.peg.3085"/>
<accession>A0A0W0SBN8</accession>
<evidence type="ECO:0000313" key="3">
    <source>
        <dbReference type="Proteomes" id="UP000054921"/>
    </source>
</evidence>
<reference evidence="2 3" key="1">
    <citation type="submission" date="2015-11" db="EMBL/GenBank/DDBJ databases">
        <title>Genomic analysis of 38 Legionella species identifies large and diverse effector repertoires.</title>
        <authorList>
            <person name="Burstein D."/>
            <person name="Amaro F."/>
            <person name="Zusman T."/>
            <person name="Lifshitz Z."/>
            <person name="Cohen O."/>
            <person name="Gilbert J.A."/>
            <person name="Pupko T."/>
            <person name="Shuman H.A."/>
            <person name="Segal G."/>
        </authorList>
    </citation>
    <scope>NUCLEOTIDE SEQUENCE [LARGE SCALE GENOMIC DNA]</scope>
    <source>
        <strain evidence="2 3">ORW</strain>
    </source>
</reference>
<dbReference type="Proteomes" id="UP000054921">
    <property type="component" value="Unassembled WGS sequence"/>
</dbReference>